<gene>
    <name evidence="2" type="ORF">ACFOE0_13150</name>
</gene>
<comment type="caution">
    <text evidence="2">The sequence shown here is derived from an EMBL/GenBank/DDBJ whole genome shotgun (WGS) entry which is preliminary data.</text>
</comment>
<reference evidence="3" key="1">
    <citation type="journal article" date="2019" name="Int. J. Syst. Evol. Microbiol.">
        <title>The Global Catalogue of Microorganisms (GCM) 10K type strain sequencing project: providing services to taxonomists for standard genome sequencing and annotation.</title>
        <authorList>
            <consortium name="The Broad Institute Genomics Platform"/>
            <consortium name="The Broad Institute Genome Sequencing Center for Infectious Disease"/>
            <person name="Wu L."/>
            <person name="Ma J."/>
        </authorList>
    </citation>
    <scope>NUCLEOTIDE SEQUENCE [LARGE SCALE GENOMIC DNA]</scope>
    <source>
        <strain evidence="3">KCTC 52277</strain>
    </source>
</reference>
<organism evidence="2 3">
    <name type="scientific">Shewanella submarina</name>
    <dbReference type="NCBI Taxonomy" id="2016376"/>
    <lineage>
        <taxon>Bacteria</taxon>
        <taxon>Pseudomonadati</taxon>
        <taxon>Pseudomonadota</taxon>
        <taxon>Gammaproteobacteria</taxon>
        <taxon>Alteromonadales</taxon>
        <taxon>Shewanellaceae</taxon>
        <taxon>Shewanella</taxon>
    </lineage>
</organism>
<name>A0ABV7GCG0_9GAMM</name>
<sequence length="115" mass="13119">MLILITTSVLALNILLNYRVTGAALDYLKTHHPDEWQLLVSQAERNYQMTKWSSPGGYGFWTRLLLINSFREGRLAAIDDPQLQSFKHRLKRIREFTIAGIILVLVIGMALAANH</sequence>
<keyword evidence="3" id="KW-1185">Reference proteome</keyword>
<protein>
    <submittedName>
        <fullName evidence="2">Uncharacterized protein</fullName>
    </submittedName>
</protein>
<evidence type="ECO:0000313" key="3">
    <source>
        <dbReference type="Proteomes" id="UP001595621"/>
    </source>
</evidence>
<keyword evidence="1" id="KW-0812">Transmembrane</keyword>
<dbReference type="EMBL" id="JBHRTD010000015">
    <property type="protein sequence ID" value="MFC3139127.1"/>
    <property type="molecule type" value="Genomic_DNA"/>
</dbReference>
<dbReference type="Proteomes" id="UP001595621">
    <property type="component" value="Unassembled WGS sequence"/>
</dbReference>
<keyword evidence="1" id="KW-1133">Transmembrane helix</keyword>
<feature type="transmembrane region" description="Helical" evidence="1">
    <location>
        <begin position="96"/>
        <end position="113"/>
    </location>
</feature>
<keyword evidence="1" id="KW-0472">Membrane</keyword>
<proteinExistence type="predicted"/>
<evidence type="ECO:0000256" key="1">
    <source>
        <dbReference type="SAM" id="Phobius"/>
    </source>
</evidence>
<evidence type="ECO:0000313" key="2">
    <source>
        <dbReference type="EMBL" id="MFC3139127.1"/>
    </source>
</evidence>
<dbReference type="RefSeq" id="WP_248936791.1">
    <property type="nucleotide sequence ID" value="NZ_JAKILF010000006.1"/>
</dbReference>
<accession>A0ABV7GCG0</accession>